<dbReference type="RefSeq" id="WP_380888145.1">
    <property type="nucleotide sequence ID" value="NZ_JBHUDY010000001.1"/>
</dbReference>
<dbReference type="EMBL" id="JBHUDY010000001">
    <property type="protein sequence ID" value="MFD1611560.1"/>
    <property type="molecule type" value="Genomic_DNA"/>
</dbReference>
<dbReference type="SUPFAM" id="SSF52980">
    <property type="entry name" value="Restriction endonuclease-like"/>
    <property type="match status" value="1"/>
</dbReference>
<dbReference type="InterPro" id="IPR049468">
    <property type="entry name" value="Restrct_endonuc-II-like_dom"/>
</dbReference>
<feature type="domain" description="Restriction endonuclease type II-like" evidence="1">
    <location>
        <begin position="75"/>
        <end position="157"/>
    </location>
</feature>
<dbReference type="Gene3D" id="3.40.960.10">
    <property type="entry name" value="VSR Endonuclease"/>
    <property type="match status" value="1"/>
</dbReference>
<evidence type="ECO:0000259" key="1">
    <source>
        <dbReference type="Pfam" id="PF18741"/>
    </source>
</evidence>
<dbReference type="InterPro" id="IPR011335">
    <property type="entry name" value="Restrct_endonuc-II-like"/>
</dbReference>
<dbReference type="Proteomes" id="UP001597115">
    <property type="component" value="Unassembled WGS sequence"/>
</dbReference>
<dbReference type="GO" id="GO:0004519">
    <property type="term" value="F:endonuclease activity"/>
    <property type="evidence" value="ECO:0007669"/>
    <property type="project" value="UniProtKB-KW"/>
</dbReference>
<accession>A0ABW4I1Q2</accession>
<protein>
    <submittedName>
        <fullName evidence="2">Endonuclease domain-containing protein</fullName>
    </submittedName>
</protein>
<name>A0ABW4I1Q2_9SPHN</name>
<reference evidence="3" key="1">
    <citation type="journal article" date="2019" name="Int. J. Syst. Evol. Microbiol.">
        <title>The Global Catalogue of Microorganisms (GCM) 10K type strain sequencing project: providing services to taxonomists for standard genome sequencing and annotation.</title>
        <authorList>
            <consortium name="The Broad Institute Genomics Platform"/>
            <consortium name="The Broad Institute Genome Sequencing Center for Infectious Disease"/>
            <person name="Wu L."/>
            <person name="Ma J."/>
        </authorList>
    </citation>
    <scope>NUCLEOTIDE SEQUENCE [LARGE SCALE GENOMIC DNA]</scope>
    <source>
        <strain evidence="3">CGMCC 1.16275</strain>
    </source>
</reference>
<proteinExistence type="predicted"/>
<dbReference type="Pfam" id="PF18741">
    <property type="entry name" value="MTES_1575"/>
    <property type="match status" value="1"/>
</dbReference>
<evidence type="ECO:0000313" key="3">
    <source>
        <dbReference type="Proteomes" id="UP001597115"/>
    </source>
</evidence>
<keyword evidence="2" id="KW-0540">Nuclease</keyword>
<keyword evidence="2" id="KW-0378">Hydrolase</keyword>
<gene>
    <name evidence="2" type="ORF">ACFSCW_07075</name>
</gene>
<sequence length="343" mass="38836">MLLFLCVAVAAFVLWHFLPGSKPPSASPQFRQIGATPDDDDWFDRVKTQCESPAEVAFLAAMVREYELRPRQGSLRNDRLKLDMQVKDGGYRIDFLANDWLIIEIDGAAYHSSKMDQARDRARDEHLEGLGYSVLRIPAKVVFAQPDEAVRKVGEALNRGKRQIPAHERRSGFTRLNETMSGLNKALTEVNDGSARQRKLQAAMTSAEKSFAIERHVIDSAIEAATRTMEIEEYIGGSQEKRDAYERNFRELEEAFRSRQEGLGVAANYVQESVIVVPQFAAMTTGEIELDAQVQQVFRRLEAERAEYLTKVRQQLSSNPQLRSLAKDELSRLGCPEVWSRIS</sequence>
<comment type="caution">
    <text evidence="2">The sequence shown here is derived from an EMBL/GenBank/DDBJ whole genome shotgun (WGS) entry which is preliminary data.</text>
</comment>
<evidence type="ECO:0000313" key="2">
    <source>
        <dbReference type="EMBL" id="MFD1611560.1"/>
    </source>
</evidence>
<keyword evidence="3" id="KW-1185">Reference proteome</keyword>
<organism evidence="2 3">
    <name type="scientific">Sphingomonas tabacisoli</name>
    <dbReference type="NCBI Taxonomy" id="2249466"/>
    <lineage>
        <taxon>Bacteria</taxon>
        <taxon>Pseudomonadati</taxon>
        <taxon>Pseudomonadota</taxon>
        <taxon>Alphaproteobacteria</taxon>
        <taxon>Sphingomonadales</taxon>
        <taxon>Sphingomonadaceae</taxon>
        <taxon>Sphingomonas</taxon>
    </lineage>
</organism>
<keyword evidence="2" id="KW-0255">Endonuclease</keyword>